<dbReference type="EMBL" id="PTIY01000012">
    <property type="protein sequence ID" value="PPK68217.1"/>
    <property type="molecule type" value="Genomic_DNA"/>
</dbReference>
<dbReference type="AlphaFoldDB" id="A0A2S6GSR1"/>
<accession>A0A2S6GSR1</accession>
<dbReference type="RefSeq" id="WP_104424647.1">
    <property type="nucleotide sequence ID" value="NZ_PTIY01000012.1"/>
</dbReference>
<sequence length="91" mass="10391">MYTLVWTAGFTRTAGKFLKQHPELKEKFAAILGDLERDPFQPYLRYHSLGGKLKGVQAVSITSSYRLTLTLLFSDKEIILLDVGSHDEVYR</sequence>
<keyword evidence="1" id="KW-0255">Endonuclease</keyword>
<dbReference type="Gene3D" id="3.30.2310.20">
    <property type="entry name" value="RelE-like"/>
    <property type="match status" value="1"/>
</dbReference>
<protein>
    <submittedName>
        <fullName evidence="1">mRNA-degrading endonuclease YafQ of YafQ-DinJ toxin-antitoxin module</fullName>
    </submittedName>
</protein>
<dbReference type="SUPFAM" id="SSF143011">
    <property type="entry name" value="RelE-like"/>
    <property type="match status" value="1"/>
</dbReference>
<keyword evidence="2" id="KW-1185">Reference proteome</keyword>
<evidence type="ECO:0000313" key="2">
    <source>
        <dbReference type="Proteomes" id="UP000238071"/>
    </source>
</evidence>
<dbReference type="OrthoDB" id="9798691at2"/>
<name>A0A2S6GSR1_9GAMM</name>
<gene>
    <name evidence="1" type="ORF">B0F88_11249</name>
</gene>
<evidence type="ECO:0000313" key="1">
    <source>
        <dbReference type="EMBL" id="PPK68217.1"/>
    </source>
</evidence>
<proteinExistence type="predicted"/>
<keyword evidence="1" id="KW-0378">Hydrolase</keyword>
<organism evidence="1 2">
    <name type="scientific">Methylobacter tundripaludum</name>
    <dbReference type="NCBI Taxonomy" id="173365"/>
    <lineage>
        <taxon>Bacteria</taxon>
        <taxon>Pseudomonadati</taxon>
        <taxon>Pseudomonadota</taxon>
        <taxon>Gammaproteobacteria</taxon>
        <taxon>Methylococcales</taxon>
        <taxon>Methylococcaceae</taxon>
        <taxon>Methylobacter</taxon>
    </lineage>
</organism>
<comment type="caution">
    <text evidence="1">The sequence shown here is derived from an EMBL/GenBank/DDBJ whole genome shotgun (WGS) entry which is preliminary data.</text>
</comment>
<reference evidence="1 2" key="1">
    <citation type="submission" date="2018-02" db="EMBL/GenBank/DDBJ databases">
        <title>Subsurface microbial communities from deep shales in Ohio and West Virginia, USA.</title>
        <authorList>
            <person name="Wrighton K."/>
        </authorList>
    </citation>
    <scope>NUCLEOTIDE SEQUENCE [LARGE SCALE GENOMIC DNA]</scope>
    <source>
        <strain evidence="1 2">OWC-G53F</strain>
    </source>
</reference>
<dbReference type="InterPro" id="IPR035093">
    <property type="entry name" value="RelE/ParE_toxin_dom_sf"/>
</dbReference>
<keyword evidence="1" id="KW-0540">Nuclease</keyword>
<dbReference type="GO" id="GO:0004519">
    <property type="term" value="F:endonuclease activity"/>
    <property type="evidence" value="ECO:0007669"/>
    <property type="project" value="UniProtKB-KW"/>
</dbReference>
<dbReference type="Proteomes" id="UP000238071">
    <property type="component" value="Unassembled WGS sequence"/>
</dbReference>